<keyword evidence="5 9" id="KW-0802">TPR repeat</keyword>
<dbReference type="AlphaFoldDB" id="A0A150GII4"/>
<comment type="caution">
    <text evidence="11">The sequence shown here is derived from an EMBL/GenBank/DDBJ whole genome shotgun (WGS) entry which is preliminary data.</text>
</comment>
<evidence type="ECO:0000256" key="7">
    <source>
        <dbReference type="ARBA" id="ARBA00039966"/>
    </source>
</evidence>
<dbReference type="InterPro" id="IPR019734">
    <property type="entry name" value="TPR_rpt"/>
</dbReference>
<comment type="subcellular location">
    <subcellularLocation>
        <location evidence="1">Cytoplasm</location>
        <location evidence="1">Cytoskeleton</location>
    </subcellularLocation>
</comment>
<dbReference type="EMBL" id="LSYV01000022">
    <property type="protein sequence ID" value="KXZ49495.1"/>
    <property type="molecule type" value="Genomic_DNA"/>
</dbReference>
<evidence type="ECO:0000256" key="6">
    <source>
        <dbReference type="ARBA" id="ARBA00023212"/>
    </source>
</evidence>
<name>A0A150GII4_GONPE</name>
<evidence type="ECO:0000256" key="2">
    <source>
        <dbReference type="ARBA" id="ARBA00011375"/>
    </source>
</evidence>
<dbReference type="Gene3D" id="1.25.40.10">
    <property type="entry name" value="Tetratricopeptide repeat domain"/>
    <property type="match status" value="2"/>
</dbReference>
<comment type="subunit">
    <text evidence="2">Interacts with microtubules.</text>
</comment>
<organism evidence="11 12">
    <name type="scientific">Gonium pectorale</name>
    <name type="common">Green alga</name>
    <dbReference type="NCBI Taxonomy" id="33097"/>
    <lineage>
        <taxon>Eukaryota</taxon>
        <taxon>Viridiplantae</taxon>
        <taxon>Chlorophyta</taxon>
        <taxon>core chlorophytes</taxon>
        <taxon>Chlorophyceae</taxon>
        <taxon>CS clade</taxon>
        <taxon>Chlamydomonadales</taxon>
        <taxon>Volvocaceae</taxon>
        <taxon>Gonium</taxon>
    </lineage>
</organism>
<reference evidence="12" key="1">
    <citation type="journal article" date="2016" name="Nat. Commun.">
        <title>The Gonium pectorale genome demonstrates co-option of cell cycle regulation during the evolution of multicellularity.</title>
        <authorList>
            <person name="Hanschen E.R."/>
            <person name="Marriage T.N."/>
            <person name="Ferris P.J."/>
            <person name="Hamaji T."/>
            <person name="Toyoda A."/>
            <person name="Fujiyama A."/>
            <person name="Neme R."/>
            <person name="Noguchi H."/>
            <person name="Minakuchi Y."/>
            <person name="Suzuki M."/>
            <person name="Kawai-Toyooka H."/>
            <person name="Smith D.R."/>
            <person name="Sparks H."/>
            <person name="Anderson J."/>
            <person name="Bakaric R."/>
            <person name="Luria V."/>
            <person name="Karger A."/>
            <person name="Kirschner M.W."/>
            <person name="Durand P.M."/>
            <person name="Michod R.E."/>
            <person name="Nozaki H."/>
            <person name="Olson B.J."/>
        </authorList>
    </citation>
    <scope>NUCLEOTIDE SEQUENCE [LARGE SCALE GENOMIC DNA]</scope>
    <source>
        <strain evidence="12">NIES-2863</strain>
    </source>
</reference>
<evidence type="ECO:0000256" key="5">
    <source>
        <dbReference type="ARBA" id="ARBA00022803"/>
    </source>
</evidence>
<dbReference type="GO" id="GO:0097431">
    <property type="term" value="C:mitotic spindle pole"/>
    <property type="evidence" value="ECO:0007669"/>
    <property type="project" value="TreeGrafter"/>
</dbReference>
<sequence>MGDLLDGAAFRVAPRRQQQLPRQVQHFLLLPQAESAVRALQSHVLLRLGFLVRLQQAIRQQVDRTSHWRPFRRVRGEKLSPDEHGRGGCPAHRASRTAQRWAEQGQARERELDLDEAIRLYEKAAAADPSSAEWLARLSKALSDSSYLPGTNTARAIEVNRRAIEVAEQAVAADPKSAFGHVACCVSRGRLALYVDNRTKVALARQAQDDVRTALQLEPENDVAHHLLGRWNYEMASVNAMVRTLIQMLYGTALMAGSYREAAACYQTAVRIRPDYLIHRVELGRTYWKLGQVEAAAQELETAVGLDVPDINALLQKKDAMALLAKLRPNKR</sequence>
<evidence type="ECO:0000256" key="4">
    <source>
        <dbReference type="ARBA" id="ARBA00022737"/>
    </source>
</evidence>
<keyword evidence="4" id="KW-0677">Repeat</keyword>
<proteinExistence type="predicted"/>
<dbReference type="GO" id="GO:0005876">
    <property type="term" value="C:spindle microtubule"/>
    <property type="evidence" value="ECO:0007669"/>
    <property type="project" value="TreeGrafter"/>
</dbReference>
<evidence type="ECO:0000256" key="10">
    <source>
        <dbReference type="SAM" id="MobiDB-lite"/>
    </source>
</evidence>
<dbReference type="InterPro" id="IPR049039">
    <property type="entry name" value="RMD1-3_a_helical_rpt"/>
</dbReference>
<gene>
    <name evidence="11" type="ORF">GPECTOR_21g721</name>
</gene>
<dbReference type="Pfam" id="PF21033">
    <property type="entry name" value="RMD1-3"/>
    <property type="match status" value="1"/>
</dbReference>
<evidence type="ECO:0000313" key="12">
    <source>
        <dbReference type="Proteomes" id="UP000075714"/>
    </source>
</evidence>
<dbReference type="PANTHER" id="PTHR16056">
    <property type="entry name" value="REGULATOR OF MICROTUBULE DYNAMICS PROTEIN"/>
    <property type="match status" value="1"/>
</dbReference>
<evidence type="ECO:0000256" key="1">
    <source>
        <dbReference type="ARBA" id="ARBA00004245"/>
    </source>
</evidence>
<keyword evidence="12" id="KW-1185">Reference proteome</keyword>
<feature type="region of interest" description="Disordered" evidence="10">
    <location>
        <begin position="78"/>
        <end position="104"/>
    </location>
</feature>
<protein>
    <recommendedName>
        <fullName evidence="7">Regulator of microtubule dynamics protein 1</fullName>
    </recommendedName>
    <alternativeName>
        <fullName evidence="8">Protein FAM82B</fullName>
    </alternativeName>
</protein>
<evidence type="ECO:0000256" key="3">
    <source>
        <dbReference type="ARBA" id="ARBA00022490"/>
    </source>
</evidence>
<evidence type="ECO:0000256" key="8">
    <source>
        <dbReference type="ARBA" id="ARBA00041958"/>
    </source>
</evidence>
<dbReference type="GO" id="GO:0005737">
    <property type="term" value="C:cytoplasm"/>
    <property type="evidence" value="ECO:0007669"/>
    <property type="project" value="TreeGrafter"/>
</dbReference>
<evidence type="ECO:0000256" key="9">
    <source>
        <dbReference type="PROSITE-ProRule" id="PRU00339"/>
    </source>
</evidence>
<dbReference type="InterPro" id="IPR011990">
    <property type="entry name" value="TPR-like_helical_dom_sf"/>
</dbReference>
<accession>A0A150GII4</accession>
<keyword evidence="6" id="KW-0206">Cytoskeleton</keyword>
<dbReference type="SUPFAM" id="SSF48452">
    <property type="entry name" value="TPR-like"/>
    <property type="match status" value="1"/>
</dbReference>
<dbReference type="OrthoDB" id="512473at2759"/>
<dbReference type="PANTHER" id="PTHR16056:SF16">
    <property type="entry name" value="REGULATOR OF MICROTUBULE DYNAMICS PROTEIN 1"/>
    <property type="match status" value="1"/>
</dbReference>
<dbReference type="GO" id="GO:0008017">
    <property type="term" value="F:microtubule binding"/>
    <property type="evidence" value="ECO:0007669"/>
    <property type="project" value="TreeGrafter"/>
</dbReference>
<keyword evidence="3" id="KW-0963">Cytoplasm</keyword>
<feature type="repeat" description="TPR" evidence="9">
    <location>
        <begin position="98"/>
        <end position="131"/>
    </location>
</feature>
<evidence type="ECO:0000313" key="11">
    <source>
        <dbReference type="EMBL" id="KXZ49495.1"/>
    </source>
</evidence>
<dbReference type="STRING" id="33097.A0A150GII4"/>
<dbReference type="PROSITE" id="PS50005">
    <property type="entry name" value="TPR"/>
    <property type="match status" value="1"/>
</dbReference>
<dbReference type="Proteomes" id="UP000075714">
    <property type="component" value="Unassembled WGS sequence"/>
</dbReference>